<dbReference type="STRING" id="112903.SAMN04490178_11380"/>
<evidence type="ECO:0000259" key="5">
    <source>
        <dbReference type="Pfam" id="PF08100"/>
    </source>
</evidence>
<dbReference type="SUPFAM" id="SSF53335">
    <property type="entry name" value="S-adenosyl-L-methionine-dependent methyltransferases"/>
    <property type="match status" value="1"/>
</dbReference>
<dbReference type="AlphaFoldDB" id="A0A1H8W037"/>
<keyword evidence="2 6" id="KW-0808">Transferase</keyword>
<protein>
    <submittedName>
        <fullName evidence="6">O-methyltransferase</fullName>
    </submittedName>
</protein>
<evidence type="ECO:0000259" key="4">
    <source>
        <dbReference type="Pfam" id="PF00891"/>
    </source>
</evidence>
<evidence type="ECO:0000256" key="1">
    <source>
        <dbReference type="ARBA" id="ARBA00022603"/>
    </source>
</evidence>
<evidence type="ECO:0000313" key="7">
    <source>
        <dbReference type="Proteomes" id="UP000198847"/>
    </source>
</evidence>
<keyword evidence="3" id="KW-0949">S-adenosyl-L-methionine</keyword>
<dbReference type="EMBL" id="FODY01000013">
    <property type="protein sequence ID" value="SEP21019.1"/>
    <property type="molecule type" value="Genomic_DNA"/>
</dbReference>
<sequence>MKNSVQAPGPLYRMMQQYKEAQLLFAGIELDVFFYLQGAVTAVAVAGKTGYDARNLALFLNSLAAIGLLEKNGDCFQNTPVAEVFLNRHSELYLGEYLAFRNRMTSLDQVVARVRQGPDVSIRQHNQGSRVYNFRELARLSAVEIYTGRVQDFLQAVQSVFLPDSALHVLDLGGGSGMLAIETLTQFSRASGVIFEHPQVADIPEQFVKERRLMDRLQVWRGDFMTDDIGDGYDLIVASGIFDFASADLPGMAGKIARALRPHGYLYLVSHQVSADFLSPKEVIVGWLPSHLDGLDLLQSRQSIEAALTQAGLTKASRDAAGAAGGLRGELYHFV</sequence>
<dbReference type="GO" id="GO:0032259">
    <property type="term" value="P:methylation"/>
    <property type="evidence" value="ECO:0007669"/>
    <property type="project" value="UniProtKB-KW"/>
</dbReference>
<dbReference type="Pfam" id="PF00891">
    <property type="entry name" value="Methyltransf_2"/>
    <property type="match status" value="1"/>
</dbReference>
<dbReference type="GO" id="GO:0046983">
    <property type="term" value="F:protein dimerization activity"/>
    <property type="evidence" value="ECO:0007669"/>
    <property type="project" value="InterPro"/>
</dbReference>
<dbReference type="InterPro" id="IPR029063">
    <property type="entry name" value="SAM-dependent_MTases_sf"/>
</dbReference>
<gene>
    <name evidence="6" type="ORF">SAMN04490178_11380</name>
</gene>
<feature type="domain" description="O-methyltransferase C-terminal" evidence="4">
    <location>
        <begin position="168"/>
        <end position="275"/>
    </location>
</feature>
<dbReference type="InterPro" id="IPR012967">
    <property type="entry name" value="COMT_dimerisation"/>
</dbReference>
<feature type="domain" description="O-methyltransferase dimerisation" evidence="5">
    <location>
        <begin position="14"/>
        <end position="87"/>
    </location>
</feature>
<proteinExistence type="predicted"/>
<dbReference type="OrthoDB" id="1682723at2"/>
<dbReference type="InterPro" id="IPR016461">
    <property type="entry name" value="COMT-like"/>
</dbReference>
<dbReference type="RefSeq" id="WP_091747479.1">
    <property type="nucleotide sequence ID" value="NZ_FODY01000013.1"/>
</dbReference>
<reference evidence="6 7" key="1">
    <citation type="submission" date="2016-10" db="EMBL/GenBank/DDBJ databases">
        <authorList>
            <person name="de Groot N.N."/>
        </authorList>
    </citation>
    <scope>NUCLEOTIDE SEQUENCE [LARGE SCALE GENOMIC DNA]</scope>
    <source>
        <strain evidence="6 7">DSM 13305</strain>
    </source>
</reference>
<dbReference type="InterPro" id="IPR036388">
    <property type="entry name" value="WH-like_DNA-bd_sf"/>
</dbReference>
<organism evidence="6 7">
    <name type="scientific">Propionispora vibrioides</name>
    <dbReference type="NCBI Taxonomy" id="112903"/>
    <lineage>
        <taxon>Bacteria</taxon>
        <taxon>Bacillati</taxon>
        <taxon>Bacillota</taxon>
        <taxon>Negativicutes</taxon>
        <taxon>Selenomonadales</taxon>
        <taxon>Sporomusaceae</taxon>
        <taxon>Propionispora</taxon>
    </lineage>
</organism>
<dbReference type="SUPFAM" id="SSF46785">
    <property type="entry name" value="Winged helix' DNA-binding domain"/>
    <property type="match status" value="1"/>
</dbReference>
<dbReference type="Gene3D" id="1.10.10.10">
    <property type="entry name" value="Winged helix-like DNA-binding domain superfamily/Winged helix DNA-binding domain"/>
    <property type="match status" value="1"/>
</dbReference>
<dbReference type="Proteomes" id="UP000198847">
    <property type="component" value="Unassembled WGS sequence"/>
</dbReference>
<dbReference type="InterPro" id="IPR036390">
    <property type="entry name" value="WH_DNA-bd_sf"/>
</dbReference>
<dbReference type="GO" id="GO:0008171">
    <property type="term" value="F:O-methyltransferase activity"/>
    <property type="evidence" value="ECO:0007669"/>
    <property type="project" value="InterPro"/>
</dbReference>
<evidence type="ECO:0000256" key="2">
    <source>
        <dbReference type="ARBA" id="ARBA00022679"/>
    </source>
</evidence>
<keyword evidence="1 6" id="KW-0489">Methyltransferase</keyword>
<evidence type="ECO:0000256" key="3">
    <source>
        <dbReference type="ARBA" id="ARBA00022691"/>
    </source>
</evidence>
<dbReference type="CDD" id="cd02440">
    <property type="entry name" value="AdoMet_MTases"/>
    <property type="match status" value="1"/>
</dbReference>
<evidence type="ECO:0000313" key="6">
    <source>
        <dbReference type="EMBL" id="SEP21019.1"/>
    </source>
</evidence>
<dbReference type="PROSITE" id="PS51683">
    <property type="entry name" value="SAM_OMT_II"/>
    <property type="match status" value="1"/>
</dbReference>
<name>A0A1H8W037_9FIRM</name>
<accession>A0A1H8W037</accession>
<keyword evidence="7" id="KW-1185">Reference proteome</keyword>
<dbReference type="InterPro" id="IPR001077">
    <property type="entry name" value="COMT_C"/>
</dbReference>
<dbReference type="Pfam" id="PF08100">
    <property type="entry name" value="Dimerisation"/>
    <property type="match status" value="1"/>
</dbReference>
<dbReference type="Gene3D" id="3.40.50.150">
    <property type="entry name" value="Vaccinia Virus protein VP39"/>
    <property type="match status" value="1"/>
</dbReference>